<dbReference type="EMBL" id="VFPS01000005">
    <property type="protein sequence ID" value="TQM91397.1"/>
    <property type="molecule type" value="Genomic_DNA"/>
</dbReference>
<dbReference type="RefSeq" id="WP_141381555.1">
    <property type="nucleotide sequence ID" value="NZ_BJNA01000091.1"/>
</dbReference>
<evidence type="ECO:0000313" key="2">
    <source>
        <dbReference type="Proteomes" id="UP000319804"/>
    </source>
</evidence>
<sequence>MVGVSTAQVASLLNSAFGKQNITPEKVWHLVGTGVFADVSQTRSVRVDLDEVLAMTAATRVVTPDQWPHQPLFRVSLTKLRPNAIPDPKNPNGAPLRTHAGADYANAHGLPALMRERAWTGVWEVSDATIEQAVEKRAILFGTTKGYIHPDYVRTIVGAHRDKNVRRVWWETEPAPASVRAFVGTGLWMDVQAGRESHWA</sequence>
<dbReference type="OrthoDB" id="5124601at2"/>
<dbReference type="Proteomes" id="UP000319804">
    <property type="component" value="Unassembled WGS sequence"/>
</dbReference>
<organism evidence="1 2">
    <name type="scientific">Microbacterium lacticum</name>
    <dbReference type="NCBI Taxonomy" id="33885"/>
    <lineage>
        <taxon>Bacteria</taxon>
        <taxon>Bacillati</taxon>
        <taxon>Actinomycetota</taxon>
        <taxon>Actinomycetes</taxon>
        <taxon>Micrococcales</taxon>
        <taxon>Microbacteriaceae</taxon>
        <taxon>Microbacterium</taxon>
    </lineage>
</organism>
<dbReference type="AlphaFoldDB" id="A0A4Y3USA8"/>
<gene>
    <name evidence="1" type="ORF">FHX68_2617</name>
</gene>
<proteinExistence type="predicted"/>
<reference evidence="1 2" key="1">
    <citation type="submission" date="2019-06" db="EMBL/GenBank/DDBJ databases">
        <title>Sequencing the genomes of 1000 actinobacteria strains.</title>
        <authorList>
            <person name="Klenk H.-P."/>
        </authorList>
    </citation>
    <scope>NUCLEOTIDE SEQUENCE [LARGE SCALE GENOMIC DNA]</scope>
    <source>
        <strain evidence="1 2">DSM 20427</strain>
    </source>
</reference>
<evidence type="ECO:0000313" key="1">
    <source>
        <dbReference type="EMBL" id="TQM91397.1"/>
    </source>
</evidence>
<name>A0A4Y3USA8_9MICO</name>
<accession>A0A4Y3USA8</accession>
<keyword evidence="2" id="KW-1185">Reference proteome</keyword>
<protein>
    <submittedName>
        <fullName evidence="1">Uncharacterized protein</fullName>
    </submittedName>
</protein>
<comment type="caution">
    <text evidence="1">The sequence shown here is derived from an EMBL/GenBank/DDBJ whole genome shotgun (WGS) entry which is preliminary data.</text>
</comment>